<reference evidence="8" key="1">
    <citation type="submission" date="2015-07" db="EMBL/GenBank/DDBJ databases">
        <authorList>
            <person name="Ju K.-S."/>
            <person name="Doroghazi J.R."/>
            <person name="Metcalf W.W."/>
        </authorList>
    </citation>
    <scope>NUCLEOTIDE SEQUENCE [LARGE SCALE GENOMIC DNA]</scope>
    <source>
        <strain evidence="8">NRRL 2290</strain>
    </source>
</reference>
<dbReference type="InterPro" id="IPR043128">
    <property type="entry name" value="Rev_trsase/Diguanyl_cyclase"/>
</dbReference>
<dbReference type="Gene3D" id="3.30.70.270">
    <property type="match status" value="1"/>
</dbReference>
<evidence type="ECO:0000256" key="1">
    <source>
        <dbReference type="SAM" id="MobiDB-lite"/>
    </source>
</evidence>
<evidence type="ECO:0000259" key="6">
    <source>
        <dbReference type="PROSITE" id="PS50887"/>
    </source>
</evidence>
<protein>
    <submittedName>
        <fullName evidence="7">Aminotransferase class I/II</fullName>
    </submittedName>
</protein>
<dbReference type="RefSeq" id="WP_053190143.1">
    <property type="nucleotide sequence ID" value="NZ_KQ948989.1"/>
</dbReference>
<dbReference type="CDD" id="cd01949">
    <property type="entry name" value="GGDEF"/>
    <property type="match status" value="1"/>
</dbReference>
<dbReference type="InterPro" id="IPR000700">
    <property type="entry name" value="PAS-assoc_C"/>
</dbReference>
<sequence length="1436" mass="156235">MAVHLALMAVATSVYMTVPATRTPLWAVIGLTGVAAVLTGVHVNRPAHRWPWWMLAAGLLTFITGDTYYYVMEDYFNASNPFPSPADACYLATYPLFAAGLYGLARHRWGDAHDLPSLLDALIFTAGLALPVWVYLVQPLTEVEGLTWQQRAISIAYPLGDVLVLALLARLLTPRPLHGRNRSVQLLVVGTVTLLGFDIAYGFMQLNEIWQTGTLLDAGWIVFYTAWGLSALHPSMVDLTASVPQRASLLPPPHRLVLLAVATLIAPGILLYEGVTRAAHDAAVIAVFSGVLFLLVIARFGGMVVAHRSAVARELALRSAAASLVSAYRTQEVRQSCETAVTTLLGPTVTHHTLLLPAERAASLAPEGRTRLIAADDLGSDLLTEVDGLPSVLVCPMIQPDRPSAAEVPGVLLVAGPPRPLTETSSSLEILASHAGLAMERIALRQEVARRENEAYFRTLVRNTSDVILILEDDDTIRYASPSAASVFGTSELTGVSLPDLLDARDRQRATRELTAVRESGPRTAHDHWWVRSRGGRVEVEVRCSDFRDERTVAGLVITLRDVTEQRRLEHELTERAFHDALTGLPNRTLLLERIERALLRGRRESSLTCLLFVDLDDFKLVNDTLGHSAGDHLLNAVGQRLSGALRRTDTAARLGGDEFAVLMEDAREPLDADLLAAQVIQTLTRPFVLGEESVTVSASVGVATARDSADADELLGHADLALYAAKSAGKRQWRRFQPLLRARVVERHDLQSRLAEAVAGQEFALRYQPVVDIAAGEVVGFEALVRWPRAPSPPVPPEQFITLAEETGHIAPLGAWVLENAVHDIVGLQRLPGPGGPPYVSVNVSARQFRDAGFVDQVGEALRTPGLAPGSLQLELTETVLLRRDGQIQAVLQALKELGVNIAVDDFGTGFSSLRYLRDFPIDVLKIDKTFIDDITHDPQQVALVEGIVRIADTLGLQVIAEGIEETAQRDLLAGMGCRFGQGFLFARPMTVEQSERALRERDGNGRELRSAAPAGAGRRKPPAHESRWADLEHLRRSSPMSDAVIDEVRGRHIRSRGHWLVDFASCNYLGFDWDPEIAASIEPAVRRWGTHPSWSRLLGSPQLYPEIEERLAALLGAPDTLLLPTLTVIHSSVIPVLAGGGHVFVEATAHRTVYDGCVVARGRGATLSRFHAERPEELDAMLASAPVDTPRLVCLDGVNSMSGNLPDLPALTAVCRDRGATLYIDDAHGFGVIGERRPDESCPYGMRGNGVVRHSGESYDGIVLAGGFSKAYSSLLAFLALPTALKNRLKTAAAPYLYSGPSPTASLATALAGLDVNDSRGDALRADLYRKTVRVLDRLEDLDVYTLNTDRLPIVEIPLGNPADLDAVAAFLWDEGIYVTLAAYPLVPRDRVGFRVQITACNSDEDIDRLNSTLTRLAARFPLRSKERDGHVKG</sequence>
<accession>A0A0L8LZY5</accession>
<evidence type="ECO:0000256" key="2">
    <source>
        <dbReference type="SAM" id="Phobius"/>
    </source>
</evidence>
<dbReference type="InterPro" id="IPR035919">
    <property type="entry name" value="EAL_sf"/>
</dbReference>
<dbReference type="GO" id="GO:0030170">
    <property type="term" value="F:pyridoxal phosphate binding"/>
    <property type="evidence" value="ECO:0007669"/>
    <property type="project" value="InterPro"/>
</dbReference>
<proteinExistence type="predicted"/>
<dbReference type="InterPro" id="IPR013656">
    <property type="entry name" value="PAS_4"/>
</dbReference>
<dbReference type="CDD" id="cd00130">
    <property type="entry name" value="PAS"/>
    <property type="match status" value="1"/>
</dbReference>
<dbReference type="STRING" id="67356.AQJ84_09345"/>
<dbReference type="InterPro" id="IPR004839">
    <property type="entry name" value="Aminotransferase_I/II_large"/>
</dbReference>
<keyword evidence="8" id="KW-1185">Reference proteome</keyword>
<keyword evidence="7" id="KW-0032">Aminotransferase</keyword>
<dbReference type="CDD" id="cd01948">
    <property type="entry name" value="EAL"/>
    <property type="match status" value="1"/>
</dbReference>
<feature type="transmembrane region" description="Helical" evidence="2">
    <location>
        <begin position="50"/>
        <end position="70"/>
    </location>
</feature>
<feature type="transmembrane region" description="Helical" evidence="2">
    <location>
        <begin position="253"/>
        <end position="272"/>
    </location>
</feature>
<gene>
    <name evidence="7" type="ORF">ADK37_00980</name>
</gene>
<dbReference type="Pfam" id="PF08448">
    <property type="entry name" value="PAS_4"/>
    <property type="match status" value="1"/>
</dbReference>
<dbReference type="SMART" id="SM00052">
    <property type="entry name" value="EAL"/>
    <property type="match status" value="1"/>
</dbReference>
<dbReference type="PROSITE" id="PS50883">
    <property type="entry name" value="EAL"/>
    <property type="match status" value="1"/>
</dbReference>
<dbReference type="InterPro" id="IPR015424">
    <property type="entry name" value="PyrdxlP-dep_Trfase"/>
</dbReference>
<feature type="compositionally biased region" description="Basic and acidic residues" evidence="1">
    <location>
        <begin position="1000"/>
        <end position="1011"/>
    </location>
</feature>
<dbReference type="SUPFAM" id="SSF55785">
    <property type="entry name" value="PYP-like sensor domain (PAS domain)"/>
    <property type="match status" value="1"/>
</dbReference>
<organism evidence="7 8">
    <name type="scientific">Streptomyces resistomycificus</name>
    <dbReference type="NCBI Taxonomy" id="67356"/>
    <lineage>
        <taxon>Bacteria</taxon>
        <taxon>Bacillati</taxon>
        <taxon>Actinomycetota</taxon>
        <taxon>Actinomycetes</taxon>
        <taxon>Kitasatosporales</taxon>
        <taxon>Streptomycetaceae</taxon>
        <taxon>Streptomyces</taxon>
        <taxon>Streptomyces aurantiacus group</taxon>
    </lineage>
</organism>
<dbReference type="EMBL" id="LGUS01000001">
    <property type="protein sequence ID" value="KOG43721.1"/>
    <property type="molecule type" value="Genomic_DNA"/>
</dbReference>
<dbReference type="PANTHER" id="PTHR44757:SF2">
    <property type="entry name" value="BIOFILM ARCHITECTURE MAINTENANCE PROTEIN MBAA"/>
    <property type="match status" value="1"/>
</dbReference>
<dbReference type="InterPro" id="IPR000014">
    <property type="entry name" value="PAS"/>
</dbReference>
<dbReference type="InterPro" id="IPR029787">
    <property type="entry name" value="Nucleotide_cyclase"/>
</dbReference>
<dbReference type="PROSITE" id="PS50887">
    <property type="entry name" value="GGDEF"/>
    <property type="match status" value="1"/>
</dbReference>
<dbReference type="Pfam" id="PF00563">
    <property type="entry name" value="EAL"/>
    <property type="match status" value="1"/>
</dbReference>
<dbReference type="eggNOG" id="COG5001">
    <property type="taxonomic scope" value="Bacteria"/>
</dbReference>
<dbReference type="PANTHER" id="PTHR44757">
    <property type="entry name" value="DIGUANYLATE CYCLASE DGCP"/>
    <property type="match status" value="1"/>
</dbReference>
<dbReference type="InterPro" id="IPR000160">
    <property type="entry name" value="GGDEF_dom"/>
</dbReference>
<feature type="domain" description="PAS" evidence="3">
    <location>
        <begin position="453"/>
        <end position="492"/>
    </location>
</feature>
<feature type="region of interest" description="Disordered" evidence="1">
    <location>
        <begin position="1000"/>
        <end position="1028"/>
    </location>
</feature>
<dbReference type="InterPro" id="IPR001633">
    <property type="entry name" value="EAL_dom"/>
</dbReference>
<dbReference type="InterPro" id="IPR035965">
    <property type="entry name" value="PAS-like_dom_sf"/>
</dbReference>
<dbReference type="Gene3D" id="3.40.640.10">
    <property type="entry name" value="Type I PLP-dependent aspartate aminotransferase-like (Major domain)"/>
    <property type="match status" value="1"/>
</dbReference>
<dbReference type="NCBIfam" id="TIGR00229">
    <property type="entry name" value="sensory_box"/>
    <property type="match status" value="1"/>
</dbReference>
<dbReference type="OrthoDB" id="23692at2"/>
<feature type="transmembrane region" description="Helical" evidence="2">
    <location>
        <begin position="184"/>
        <end position="203"/>
    </location>
</feature>
<dbReference type="Proteomes" id="UP000037251">
    <property type="component" value="Unassembled WGS sequence"/>
</dbReference>
<evidence type="ECO:0000313" key="7">
    <source>
        <dbReference type="EMBL" id="KOG43721.1"/>
    </source>
</evidence>
<feature type="domain" description="EAL" evidence="5">
    <location>
        <begin position="748"/>
        <end position="1004"/>
    </location>
</feature>
<feature type="transmembrane region" description="Helical" evidence="2">
    <location>
        <begin position="278"/>
        <end position="298"/>
    </location>
</feature>
<dbReference type="GO" id="GO:0008483">
    <property type="term" value="F:transaminase activity"/>
    <property type="evidence" value="ECO:0007669"/>
    <property type="project" value="UniProtKB-KW"/>
</dbReference>
<dbReference type="SMART" id="SM00091">
    <property type="entry name" value="PAS"/>
    <property type="match status" value="1"/>
</dbReference>
<name>A0A0L8LZY5_9ACTN</name>
<dbReference type="SUPFAM" id="SSF53383">
    <property type="entry name" value="PLP-dependent transferases"/>
    <property type="match status" value="1"/>
</dbReference>
<feature type="domain" description="PAC" evidence="4">
    <location>
        <begin position="524"/>
        <end position="575"/>
    </location>
</feature>
<feature type="transmembrane region" description="Helical" evidence="2">
    <location>
        <begin position="117"/>
        <end position="135"/>
    </location>
</feature>
<evidence type="ECO:0000259" key="3">
    <source>
        <dbReference type="PROSITE" id="PS50112"/>
    </source>
</evidence>
<dbReference type="PATRIC" id="fig|67356.5.peg.216"/>
<dbReference type="SMART" id="SM00267">
    <property type="entry name" value="GGDEF"/>
    <property type="match status" value="1"/>
</dbReference>
<dbReference type="Gene3D" id="3.90.1150.10">
    <property type="entry name" value="Aspartate Aminotransferase, domain 1"/>
    <property type="match status" value="1"/>
</dbReference>
<feature type="transmembrane region" description="Helical" evidence="2">
    <location>
        <begin position="155"/>
        <end position="172"/>
    </location>
</feature>
<dbReference type="PROSITE" id="PS50112">
    <property type="entry name" value="PAS"/>
    <property type="match status" value="1"/>
</dbReference>
<feature type="transmembrane region" description="Helical" evidence="2">
    <location>
        <begin position="26"/>
        <end position="43"/>
    </location>
</feature>
<dbReference type="PROSITE" id="PS50113">
    <property type="entry name" value="PAC"/>
    <property type="match status" value="1"/>
</dbReference>
<dbReference type="Gene3D" id="3.30.450.20">
    <property type="entry name" value="PAS domain"/>
    <property type="match status" value="1"/>
</dbReference>
<dbReference type="NCBIfam" id="TIGR00254">
    <property type="entry name" value="GGDEF"/>
    <property type="match status" value="1"/>
</dbReference>
<evidence type="ECO:0000313" key="8">
    <source>
        <dbReference type="Proteomes" id="UP000037251"/>
    </source>
</evidence>
<dbReference type="SUPFAM" id="SSF141868">
    <property type="entry name" value="EAL domain-like"/>
    <property type="match status" value="1"/>
</dbReference>
<keyword evidence="2" id="KW-0472">Membrane</keyword>
<dbReference type="InterPro" id="IPR052155">
    <property type="entry name" value="Biofilm_reg_signaling"/>
</dbReference>
<dbReference type="Gene3D" id="3.20.20.450">
    <property type="entry name" value="EAL domain"/>
    <property type="match status" value="1"/>
</dbReference>
<dbReference type="InterPro" id="IPR015422">
    <property type="entry name" value="PyrdxlP-dep_Trfase_small"/>
</dbReference>
<evidence type="ECO:0000259" key="4">
    <source>
        <dbReference type="PROSITE" id="PS50113"/>
    </source>
</evidence>
<dbReference type="InterPro" id="IPR015421">
    <property type="entry name" value="PyrdxlP-dep_Trfase_major"/>
</dbReference>
<dbReference type="Pfam" id="PF00155">
    <property type="entry name" value="Aminotran_1_2"/>
    <property type="match status" value="1"/>
</dbReference>
<evidence type="ECO:0000259" key="5">
    <source>
        <dbReference type="PROSITE" id="PS50883"/>
    </source>
</evidence>
<keyword evidence="2" id="KW-1133">Transmembrane helix</keyword>
<keyword evidence="7" id="KW-0808">Transferase</keyword>
<dbReference type="SUPFAM" id="SSF55073">
    <property type="entry name" value="Nucleotide cyclase"/>
    <property type="match status" value="1"/>
</dbReference>
<feature type="transmembrane region" description="Helical" evidence="2">
    <location>
        <begin position="82"/>
        <end position="105"/>
    </location>
</feature>
<comment type="caution">
    <text evidence="7">The sequence shown here is derived from an EMBL/GenBank/DDBJ whole genome shotgun (WGS) entry which is preliminary data.</text>
</comment>
<feature type="domain" description="GGDEF" evidence="6">
    <location>
        <begin position="607"/>
        <end position="739"/>
    </location>
</feature>
<dbReference type="Pfam" id="PF00990">
    <property type="entry name" value="GGDEF"/>
    <property type="match status" value="1"/>
</dbReference>
<keyword evidence="2" id="KW-0812">Transmembrane</keyword>